<dbReference type="OrthoDB" id="4358462at2759"/>
<dbReference type="eggNOG" id="KOG1840">
    <property type="taxonomic scope" value="Eukaryota"/>
</dbReference>
<dbReference type="Gene3D" id="1.25.40.10">
    <property type="entry name" value="Tetratricopeptide repeat domain"/>
    <property type="match status" value="3"/>
</dbReference>
<keyword evidence="2" id="KW-0802">TPR repeat</keyword>
<keyword evidence="4" id="KW-1185">Reference proteome</keyword>
<dbReference type="EMBL" id="HF935614">
    <property type="protein sequence ID" value="CCX11402.1"/>
    <property type="molecule type" value="Genomic_DNA"/>
</dbReference>
<evidence type="ECO:0000313" key="3">
    <source>
        <dbReference type="EMBL" id="CCX11402.1"/>
    </source>
</evidence>
<gene>
    <name evidence="3" type="ORF">PCON_10996</name>
</gene>
<dbReference type="PANTHER" id="PTHR45641">
    <property type="entry name" value="TETRATRICOPEPTIDE REPEAT PROTEIN (AFU_ORTHOLOGUE AFUA_6G03870)"/>
    <property type="match status" value="1"/>
</dbReference>
<organism evidence="3 4">
    <name type="scientific">Pyronema omphalodes (strain CBS 100304)</name>
    <name type="common">Pyronema confluens</name>
    <dbReference type="NCBI Taxonomy" id="1076935"/>
    <lineage>
        <taxon>Eukaryota</taxon>
        <taxon>Fungi</taxon>
        <taxon>Dikarya</taxon>
        <taxon>Ascomycota</taxon>
        <taxon>Pezizomycotina</taxon>
        <taxon>Pezizomycetes</taxon>
        <taxon>Pezizales</taxon>
        <taxon>Pyronemataceae</taxon>
        <taxon>Pyronema</taxon>
    </lineage>
</organism>
<name>U4LH99_PYROM</name>
<proteinExistence type="predicted"/>
<sequence length="875" mass="102461">MQFFEKSKVALSEMEQSGTMSDLQDIDFYCEGLSKSSDLLRIVQSFRNGSQEKGEHGQIWLNFDETLLEKLDGVDNGELVKLLQRIQRPTKTGRNGKHKHSLRFRASVQRFGTLVMPLKPPFGSIVQKASVIPVYSLLAIAVFYNRTKKFEQADRILQIILRIIEHQKISSTHFVFDFIGKNLEDKKDFEGAEQFYRLALDRPDPVTEKEHKAMLQRVFSVGRTVYQQNRYSEAEALFRRAFEGQSKILGVNHGDTLSAMHWIAKTKFQQGEYIEAEILFGFAVSGREKCLRDKWHNDTWESTLWLGKTLYKLKRHDDARPFLSSAIYGPRHGNADRNWLRRLISKQNHTFHPWSNSWLRKRDDKLGRDHLLSLEAAYLLGETYFHDQTCVKLERYVEASLYHFTALDGKRELLGTDHEDYRVAVIAYRNKDYTQALDKFGRMVEERLTHVPDGKCPDIWRAHYWIAKISSRKEKYAEAADKFQWVLDQQKEGLGKEHLDTMSTAHWLGRMLWTQKKYDESVAVFQDLLESQQKALGLQHRDTMLTAYWIGATAYQQQKYTEAEAVFRRCLEDNQNVYGNIHRVPLCTSFWLAVVLYRQKKHAESESIQRRTLEGRKEVLRDGHRNILRSSYWLARVLFDEGKYAEATVHFRNTLEGRKKITPLEDDKIVDCAHWVVKSLQGETKHTNIETILLQELATCQEVPGLKRIVTMKTMHWTGRVLYRRQKYDKAEIHLRQSFEGQQKQLGPAHQSTLDMAFWLGCCLYHQGKHVEAEPILRETMRGWTKVYGIEHVDTAWASYWLASNMRKLGQLEESETLFRQALDRLKKRLEDQHNRTVSCVRALEKMVEELRKESLLKARPTDQNLIEDTRPHEV</sequence>
<evidence type="ECO:0000256" key="2">
    <source>
        <dbReference type="ARBA" id="ARBA00022803"/>
    </source>
</evidence>
<reference evidence="3 4" key="1">
    <citation type="journal article" date="2013" name="PLoS Genet.">
        <title>The genome and development-dependent transcriptomes of Pyronema confluens: a window into fungal evolution.</title>
        <authorList>
            <person name="Traeger S."/>
            <person name="Altegoer F."/>
            <person name="Freitag M."/>
            <person name="Gabaldon T."/>
            <person name="Kempken F."/>
            <person name="Kumar A."/>
            <person name="Marcet-Houben M."/>
            <person name="Poggeler S."/>
            <person name="Stajich J.E."/>
            <person name="Nowrousian M."/>
        </authorList>
    </citation>
    <scope>NUCLEOTIDE SEQUENCE [LARGE SCALE GENOMIC DNA]</scope>
    <source>
        <strain evidence="4">CBS 100304</strain>
        <tissue evidence="3">Vegetative mycelium</tissue>
    </source>
</reference>
<evidence type="ECO:0000313" key="4">
    <source>
        <dbReference type="Proteomes" id="UP000018144"/>
    </source>
</evidence>
<protein>
    <submittedName>
        <fullName evidence="3">Similar to Nephrocystin-3 acc. no. A0JM23</fullName>
    </submittedName>
</protein>
<dbReference type="Proteomes" id="UP000018144">
    <property type="component" value="Unassembled WGS sequence"/>
</dbReference>
<accession>U4LH99</accession>
<evidence type="ECO:0000256" key="1">
    <source>
        <dbReference type="ARBA" id="ARBA00022737"/>
    </source>
</evidence>
<dbReference type="STRING" id="1076935.U4LH99"/>
<dbReference type="SUPFAM" id="SSF48452">
    <property type="entry name" value="TPR-like"/>
    <property type="match status" value="4"/>
</dbReference>
<dbReference type="InterPro" id="IPR011990">
    <property type="entry name" value="TPR-like_helical_dom_sf"/>
</dbReference>
<dbReference type="Pfam" id="PF13424">
    <property type="entry name" value="TPR_12"/>
    <property type="match status" value="4"/>
</dbReference>
<dbReference type="AlphaFoldDB" id="U4LH99"/>
<dbReference type="PANTHER" id="PTHR45641:SF19">
    <property type="entry name" value="NEPHROCYSTIN-3"/>
    <property type="match status" value="1"/>
</dbReference>
<dbReference type="Pfam" id="PF13432">
    <property type="entry name" value="TPR_16"/>
    <property type="match status" value="1"/>
</dbReference>
<keyword evidence="1" id="KW-0677">Repeat</keyword>